<evidence type="ECO:0000256" key="6">
    <source>
        <dbReference type="ARBA" id="ARBA00047745"/>
    </source>
</evidence>
<evidence type="ECO:0000313" key="10">
    <source>
        <dbReference type="EMBL" id="MBU2710782.1"/>
    </source>
</evidence>
<keyword evidence="4 8" id="KW-0418">Kinase</keyword>
<dbReference type="InterPro" id="IPR029056">
    <property type="entry name" value="Ribokinase-like"/>
</dbReference>
<keyword evidence="5 8" id="KW-0067">ATP-binding</keyword>
<evidence type="ECO:0000256" key="4">
    <source>
        <dbReference type="ARBA" id="ARBA00022777"/>
    </source>
</evidence>
<accession>A0ABS5Z9Q7</accession>
<sequence length="311" mass="33540">MMKQGIATITMNPALDLTGQLSSVQLGEVNCIREASLRPAGKGVNVSCVLADMKVPVAATGILGDENAQAFNTLCANRTIQDEFLVAPGSTRINVKISADQVTEFNFPGLEFNQSVISQLESTIERLLPDFSLWVMAGSLPACLPRDYYFKLISHLNAHGKKVLFDSSGVPFAEGIKAKPWLIKPNASELSDWAGLTLESPESQMKVARELIQDGITHVVISNGAQGVLWVTATECWQAQPPKVEVISTVGAGDTLVAGIAYGLMKQETPEQILRRATALSACAVTQVGVGVKDYQQVEQISHLIQIKQHI</sequence>
<comment type="catalytic activity">
    <reaction evidence="6 8">
        <text>beta-D-fructose 1-phosphate + ATP = beta-D-fructose 1,6-bisphosphate + ADP + H(+)</text>
        <dbReference type="Rhea" id="RHEA:14213"/>
        <dbReference type="ChEBI" id="CHEBI:15378"/>
        <dbReference type="ChEBI" id="CHEBI:30616"/>
        <dbReference type="ChEBI" id="CHEBI:32966"/>
        <dbReference type="ChEBI" id="CHEBI:138881"/>
        <dbReference type="ChEBI" id="CHEBI:456216"/>
        <dbReference type="EC" id="2.7.1.56"/>
    </reaction>
</comment>
<organism evidence="10 11">
    <name type="scientific">Zooshikella harenae</name>
    <dbReference type="NCBI Taxonomy" id="2827238"/>
    <lineage>
        <taxon>Bacteria</taxon>
        <taxon>Pseudomonadati</taxon>
        <taxon>Pseudomonadota</taxon>
        <taxon>Gammaproteobacteria</taxon>
        <taxon>Oceanospirillales</taxon>
        <taxon>Zooshikellaceae</taxon>
        <taxon>Zooshikella</taxon>
    </lineage>
</organism>
<gene>
    <name evidence="10" type="primary">pfkB</name>
    <name evidence="10" type="ORF">KCG35_06905</name>
</gene>
<dbReference type="SUPFAM" id="SSF53613">
    <property type="entry name" value="Ribokinase-like"/>
    <property type="match status" value="1"/>
</dbReference>
<evidence type="ECO:0000256" key="3">
    <source>
        <dbReference type="ARBA" id="ARBA00022741"/>
    </source>
</evidence>
<evidence type="ECO:0000259" key="9">
    <source>
        <dbReference type="Pfam" id="PF00294"/>
    </source>
</evidence>
<dbReference type="InterPro" id="IPR022463">
    <property type="entry name" value="1-PFruKinase"/>
</dbReference>
<keyword evidence="2 7" id="KW-0808">Transferase</keyword>
<name>A0ABS5Z9Q7_9GAMM</name>
<proteinExistence type="inferred from homology"/>
<dbReference type="InterPro" id="IPR002173">
    <property type="entry name" value="Carboh/pur_kinase_PfkB_CS"/>
</dbReference>
<evidence type="ECO:0000256" key="1">
    <source>
        <dbReference type="ARBA" id="ARBA00010688"/>
    </source>
</evidence>
<comment type="function">
    <text evidence="8">Catalyzes the ATP-dependent phosphorylation of fructose-l-phosphate to fructose-l,6-bisphosphate.</text>
</comment>
<dbReference type="CDD" id="cd01164">
    <property type="entry name" value="FruK_PfkB_like"/>
    <property type="match status" value="1"/>
</dbReference>
<evidence type="ECO:0000256" key="5">
    <source>
        <dbReference type="ARBA" id="ARBA00022840"/>
    </source>
</evidence>
<comment type="similarity">
    <text evidence="1 7 8">Belongs to the carbohydrate kinase PfkB family.</text>
</comment>
<dbReference type="EMBL" id="JAGSOY010000011">
    <property type="protein sequence ID" value="MBU2710782.1"/>
    <property type="molecule type" value="Genomic_DNA"/>
</dbReference>
<evidence type="ECO:0000313" key="11">
    <source>
        <dbReference type="Proteomes" id="UP000690515"/>
    </source>
</evidence>
<protein>
    <recommendedName>
        <fullName evidence="7">Phosphofructokinase</fullName>
    </recommendedName>
</protein>
<dbReference type="Proteomes" id="UP000690515">
    <property type="component" value="Unassembled WGS sequence"/>
</dbReference>
<feature type="domain" description="Carbohydrate kinase PfkB" evidence="9">
    <location>
        <begin position="12"/>
        <end position="291"/>
    </location>
</feature>
<dbReference type="NCBIfam" id="TIGR03168">
    <property type="entry name" value="1-PFK"/>
    <property type="match status" value="1"/>
</dbReference>
<dbReference type="PROSITE" id="PS00584">
    <property type="entry name" value="PFKB_KINASES_2"/>
    <property type="match status" value="1"/>
</dbReference>
<keyword evidence="11" id="KW-1185">Reference proteome</keyword>
<dbReference type="InterPro" id="IPR011611">
    <property type="entry name" value="PfkB_dom"/>
</dbReference>
<keyword evidence="3 8" id="KW-0547">Nucleotide-binding</keyword>
<dbReference type="PIRSF" id="PIRSF000535">
    <property type="entry name" value="1PFK/6PFK/LacC"/>
    <property type="match status" value="1"/>
</dbReference>
<reference evidence="10 11" key="1">
    <citation type="submission" date="2021-04" db="EMBL/GenBank/DDBJ databases">
        <authorList>
            <person name="Pira H."/>
            <person name="Risdian C."/>
            <person name="Wink J."/>
        </authorList>
    </citation>
    <scope>NUCLEOTIDE SEQUENCE [LARGE SCALE GENOMIC DNA]</scope>
    <source>
        <strain evidence="10 11">WH53</strain>
    </source>
</reference>
<evidence type="ECO:0000256" key="8">
    <source>
        <dbReference type="RuleBase" id="RU369061"/>
    </source>
</evidence>
<dbReference type="NCBIfam" id="TIGR03828">
    <property type="entry name" value="pfkB"/>
    <property type="match status" value="1"/>
</dbReference>
<dbReference type="PANTHER" id="PTHR46566">
    <property type="entry name" value="1-PHOSPHOFRUCTOKINASE-RELATED"/>
    <property type="match status" value="1"/>
</dbReference>
<dbReference type="InterPro" id="IPR017583">
    <property type="entry name" value="Tagatose/fructose_Pkinase"/>
</dbReference>
<evidence type="ECO:0000256" key="2">
    <source>
        <dbReference type="ARBA" id="ARBA00022679"/>
    </source>
</evidence>
<dbReference type="Pfam" id="PF00294">
    <property type="entry name" value="PfkB"/>
    <property type="match status" value="1"/>
</dbReference>
<evidence type="ECO:0000256" key="7">
    <source>
        <dbReference type="PIRNR" id="PIRNR000535"/>
    </source>
</evidence>
<dbReference type="RefSeq" id="WP_215818948.1">
    <property type="nucleotide sequence ID" value="NZ_JAGSOY010000011.1"/>
</dbReference>
<dbReference type="GO" id="GO:0008662">
    <property type="term" value="F:1-phosphofructokinase activity"/>
    <property type="evidence" value="ECO:0007669"/>
    <property type="project" value="UniProtKB-EC"/>
</dbReference>
<dbReference type="PANTHER" id="PTHR46566:SF5">
    <property type="entry name" value="1-PHOSPHOFRUCTOKINASE"/>
    <property type="match status" value="1"/>
</dbReference>
<comment type="caution">
    <text evidence="10">The sequence shown here is derived from an EMBL/GenBank/DDBJ whole genome shotgun (WGS) entry which is preliminary data.</text>
</comment>
<dbReference type="Gene3D" id="3.40.1190.20">
    <property type="match status" value="1"/>
</dbReference>